<name>A0A6I6DZ17_9MICO</name>
<dbReference type="InterPro" id="IPR000415">
    <property type="entry name" value="Nitroreductase-like"/>
</dbReference>
<dbReference type="Pfam" id="PF00881">
    <property type="entry name" value="Nitroreductase"/>
    <property type="match status" value="1"/>
</dbReference>
<feature type="domain" description="Nitroreductase" evidence="2">
    <location>
        <begin position="79"/>
        <end position="235"/>
    </location>
</feature>
<evidence type="ECO:0000313" key="3">
    <source>
        <dbReference type="EMBL" id="QGU28023.1"/>
    </source>
</evidence>
<evidence type="ECO:0000259" key="2">
    <source>
        <dbReference type="Pfam" id="PF00881"/>
    </source>
</evidence>
<dbReference type="SUPFAM" id="SSF55469">
    <property type="entry name" value="FMN-dependent nitroreductase-like"/>
    <property type="match status" value="1"/>
</dbReference>
<proteinExistence type="predicted"/>
<dbReference type="OrthoDB" id="5119587at2"/>
<evidence type="ECO:0000256" key="1">
    <source>
        <dbReference type="SAM" id="MobiDB-lite"/>
    </source>
</evidence>
<gene>
    <name evidence="3" type="ORF">D7D94_10335</name>
</gene>
<evidence type="ECO:0000313" key="4">
    <source>
        <dbReference type="Proteomes" id="UP000422989"/>
    </source>
</evidence>
<dbReference type="EMBL" id="CP032550">
    <property type="protein sequence ID" value="QGU28023.1"/>
    <property type="molecule type" value="Genomic_DNA"/>
</dbReference>
<dbReference type="AlphaFoldDB" id="A0A6I6DZ17"/>
<dbReference type="GO" id="GO:0016491">
    <property type="term" value="F:oxidoreductase activity"/>
    <property type="evidence" value="ECO:0007669"/>
    <property type="project" value="InterPro"/>
</dbReference>
<accession>A0A6I6DZ17</accession>
<organism evidence="3 4">
    <name type="scientific">Microbacterium oryzae</name>
    <dbReference type="NCBI Taxonomy" id="743009"/>
    <lineage>
        <taxon>Bacteria</taxon>
        <taxon>Bacillati</taxon>
        <taxon>Actinomycetota</taxon>
        <taxon>Actinomycetes</taxon>
        <taxon>Micrococcales</taxon>
        <taxon>Microbacteriaceae</taxon>
        <taxon>Microbacterium</taxon>
    </lineage>
</organism>
<reference evidence="3 4" key="1">
    <citation type="submission" date="2018-09" db="EMBL/GenBank/DDBJ databases">
        <title>Whole genome sequencing of Microbacterium oryzae strain MB-10T.</title>
        <authorList>
            <person name="Das S.K."/>
        </authorList>
    </citation>
    <scope>NUCLEOTIDE SEQUENCE [LARGE SCALE GENOMIC DNA]</scope>
    <source>
        <strain evidence="3 4">MB-10</strain>
    </source>
</reference>
<dbReference type="KEGG" id="moj:D7D94_10335"/>
<dbReference type="Gene3D" id="3.40.109.10">
    <property type="entry name" value="NADH Oxidase"/>
    <property type="match status" value="1"/>
</dbReference>
<sequence length="258" mass="27112">MTSTTPAGATPLQRLAPQHALIAELQRSARQGPAELAARPRAHSSRPRTTGAAPVELPFVPLTAAPSQPGDSLDDVLDRRESVRFYREEPVAARTVAQVVRAGRHADATAWPAEAEAGLGIDLIVAARRMAGAAPAIYRLEEGGFTPLAPLDDADDLVLQIEYAWSPVILMAVAPLADALDRWGDHGERLVNIRSGAAIAAALHEAAALGLVGSPFAGFLTSGLRRLLDVDGYANAQLFAASFGHPVDGGEAFTGRPR</sequence>
<dbReference type="RefSeq" id="WP_156242529.1">
    <property type="nucleotide sequence ID" value="NZ_BAAAZL010000004.1"/>
</dbReference>
<protein>
    <recommendedName>
        <fullName evidence="2">Nitroreductase domain-containing protein</fullName>
    </recommendedName>
</protein>
<dbReference type="Proteomes" id="UP000422989">
    <property type="component" value="Chromosome"/>
</dbReference>
<dbReference type="InterPro" id="IPR029479">
    <property type="entry name" value="Nitroreductase"/>
</dbReference>
<feature type="region of interest" description="Disordered" evidence="1">
    <location>
        <begin position="25"/>
        <end position="54"/>
    </location>
</feature>
<keyword evidence="4" id="KW-1185">Reference proteome</keyword>